<dbReference type="InterPro" id="IPR014848">
    <property type="entry name" value="Rgp1"/>
</dbReference>
<evidence type="ECO:0000313" key="3">
    <source>
        <dbReference type="Proteomes" id="UP000292447"/>
    </source>
</evidence>
<dbReference type="Proteomes" id="UP000292447">
    <property type="component" value="Chromosome III"/>
</dbReference>
<dbReference type="Pfam" id="PF08737">
    <property type="entry name" value="Rgp1"/>
    <property type="match status" value="1"/>
</dbReference>
<evidence type="ECO:0000313" key="2">
    <source>
        <dbReference type="EMBL" id="QBM88704.1"/>
    </source>
</evidence>
<sequence length="720" mass="80632">MPQISPINHKFTKKVNDSLEISLEYQQAPSFADKFDCVLEFINVKKNEDQNDHSRDGNDTNVDTRASASTDKKAGWLSSLWGSEKSRLVEEKAPEVPLLLGYIQMLGYVRLNHQIGADTGSESSLAVFWKNSEYVSSYCSAEADEKVQQILETEPFRDGHVTNKNDTETAETTLKLARIEGVPDLHAKRFDATAHYLLHDLAHPFNTMGMPKTADSLTIQQQDELSSSLSRFVVPFYVTAQHLVFASTSVAPGGKLSYKFRVDVPPETLPPSYNTKLTGSVGDAGLASIAYSFVVGMQENVNNEMKHRAIYFPFQFRPGHFGLDRGWLQHDYLKEPLMDQKWCPETISDTENTENTRNDTTVKKSSNLIENNEKWASLGDGAKSSDEISVYTTEHNEASGILDILPLNLHEGNGAVSKSHPENGDPIEHLAANPRSNENGEDANALDSVDELPEPKPISATNPSDVSGAKSHENESLVISDKISNSQNNEIVTQNATSKAKFVAELDSLIEGSLESLAAKERRKSSVSYANPADRNLISQMPEKPRVSYQIKVNNQSLCVLTMSNSTYHVGDDVHFSIKLHPEFRTPSRVVGFTSHIEAHEIFHIANERKIVNIYKVTPTIKTNTYADAVMFPFSSDPNPKTGAFLNLPRFLTQQFQLSAFMDLRYFMVFRFVLNQFPEMESYRIDEDPKAFTEYLLAYKVESEANEFRFSIPLTVLPFV</sequence>
<dbReference type="AlphaFoldDB" id="A0A4P6XSB1"/>
<feature type="compositionally biased region" description="Polar residues" evidence="1">
    <location>
        <begin position="59"/>
        <end position="68"/>
    </location>
</feature>
<gene>
    <name evidence="2" type="primary">MPUL0C06830</name>
    <name evidence="2" type="ORF">METSCH_C06830</name>
</gene>
<dbReference type="EMBL" id="CP034458">
    <property type="protein sequence ID" value="QBM88704.1"/>
    <property type="molecule type" value="Genomic_DNA"/>
</dbReference>
<dbReference type="PANTHER" id="PTHR12507">
    <property type="entry name" value="REDUCED GROWTH PHENOTYPE 1 RGP1, YEAST -RELATED"/>
    <property type="match status" value="1"/>
</dbReference>
<feature type="compositionally biased region" description="Basic and acidic residues" evidence="1">
    <location>
        <begin position="49"/>
        <end position="58"/>
    </location>
</feature>
<feature type="region of interest" description="Disordered" evidence="1">
    <location>
        <begin position="49"/>
        <end position="68"/>
    </location>
</feature>
<proteinExistence type="predicted"/>
<name>A0A4P6XSB1_9ASCO</name>
<protein>
    <submittedName>
        <fullName evidence="2">Rgp1 protein</fullName>
    </submittedName>
</protein>
<evidence type="ECO:0000256" key="1">
    <source>
        <dbReference type="SAM" id="MobiDB-lite"/>
    </source>
</evidence>
<feature type="compositionally biased region" description="Basic and acidic residues" evidence="1">
    <location>
        <begin position="419"/>
        <end position="428"/>
    </location>
</feature>
<dbReference type="STRING" id="2163413.A0A4P6XSB1"/>
<keyword evidence="3" id="KW-1185">Reference proteome</keyword>
<feature type="region of interest" description="Disordered" evidence="1">
    <location>
        <begin position="413"/>
        <end position="475"/>
    </location>
</feature>
<organism evidence="2 3">
    <name type="scientific">Metschnikowia aff. pulcherrima</name>
    <dbReference type="NCBI Taxonomy" id="2163413"/>
    <lineage>
        <taxon>Eukaryota</taxon>
        <taxon>Fungi</taxon>
        <taxon>Dikarya</taxon>
        <taxon>Ascomycota</taxon>
        <taxon>Saccharomycotina</taxon>
        <taxon>Pichiomycetes</taxon>
        <taxon>Metschnikowiaceae</taxon>
        <taxon>Metschnikowia</taxon>
    </lineage>
</organism>
<reference evidence="3" key="1">
    <citation type="submission" date="2019-03" db="EMBL/GenBank/DDBJ databases">
        <title>Snf2 controls pulcherriminic acid biosynthesis and connects pigmentation and antifungal activity of the yeast Metschnikowia pulcherrima.</title>
        <authorList>
            <person name="Gore-Lloyd D."/>
            <person name="Sumann I."/>
            <person name="Brachmann A.O."/>
            <person name="Schneeberger K."/>
            <person name="Ortiz-Merino R.A."/>
            <person name="Moreno-Beltran M."/>
            <person name="Schlaefli M."/>
            <person name="Kirner P."/>
            <person name="Santos Kron A."/>
            <person name="Wolfe K.H."/>
            <person name="Piel J."/>
            <person name="Ahrens C.H."/>
            <person name="Henk D."/>
            <person name="Freimoser F.M."/>
        </authorList>
    </citation>
    <scope>NUCLEOTIDE SEQUENCE [LARGE SCALE GENOMIC DNA]</scope>
    <source>
        <strain evidence="3">APC 1.2</strain>
    </source>
</reference>
<accession>A0A4P6XSB1</accession>